<evidence type="ECO:0000313" key="2">
    <source>
        <dbReference type="Proteomes" id="UP000285324"/>
    </source>
</evidence>
<comment type="caution">
    <text evidence="1">The sequence shown here is derived from an EMBL/GenBank/DDBJ whole genome shotgun (WGS) entry which is preliminary data.</text>
</comment>
<organism evidence="1 2">
    <name type="scientific">Alcaligenes xylosoxydans xylosoxydans</name>
    <name type="common">Achromobacter xylosoxidans</name>
    <dbReference type="NCBI Taxonomy" id="85698"/>
    <lineage>
        <taxon>Bacteria</taxon>
        <taxon>Pseudomonadati</taxon>
        <taxon>Pseudomonadota</taxon>
        <taxon>Betaproteobacteria</taxon>
        <taxon>Burkholderiales</taxon>
        <taxon>Alcaligenaceae</taxon>
        <taxon>Achromobacter</taxon>
    </lineage>
</organism>
<reference evidence="1 2" key="1">
    <citation type="submission" date="2018-08" db="EMBL/GenBank/DDBJ databases">
        <title>Achromobacter xylosoxidans Genome sequencing and assembly.</title>
        <authorList>
            <person name="Wang R."/>
            <person name="Rensing C."/>
            <person name="Li Y."/>
        </authorList>
    </citation>
    <scope>NUCLEOTIDE SEQUENCE [LARGE SCALE GENOMIC DNA]</scope>
    <source>
        <strain evidence="1 2">GD003A</strain>
    </source>
</reference>
<sequence length="92" mass="10609">MPNCLLYGSNRLFLFWMLAKLGKSTDQTNAIVAQKTVENYVDKIVVTATTNFRKPTMTTFALECGQELYRRIQVQIPHKMVEADYSQSYPQI</sequence>
<dbReference type="RefSeq" id="WP_124260364.1">
    <property type="nucleotide sequence ID" value="NZ_CP061008.1"/>
</dbReference>
<dbReference type="OrthoDB" id="10012897at2"/>
<gene>
    <name evidence="1" type="ORF">DY367_13120</name>
</gene>
<dbReference type="EMBL" id="QVXO01000017">
    <property type="protein sequence ID" value="RPJ91261.1"/>
    <property type="molecule type" value="Genomic_DNA"/>
</dbReference>
<dbReference type="Proteomes" id="UP000285324">
    <property type="component" value="Unassembled WGS sequence"/>
</dbReference>
<evidence type="ECO:0000313" key="1">
    <source>
        <dbReference type="EMBL" id="RPJ91261.1"/>
    </source>
</evidence>
<proteinExistence type="predicted"/>
<protein>
    <submittedName>
        <fullName evidence="1">Uncharacterized protein</fullName>
    </submittedName>
</protein>
<accession>A0A424WDE3</accession>
<dbReference type="AlphaFoldDB" id="A0A424WDE3"/>
<name>A0A424WDE3_ALCXX</name>